<keyword evidence="4" id="KW-1185">Reference proteome</keyword>
<dbReference type="Gene3D" id="2.60.40.1180">
    <property type="entry name" value="Golgi alpha-mannosidase II"/>
    <property type="match status" value="1"/>
</dbReference>
<dbReference type="SUPFAM" id="SSF51445">
    <property type="entry name" value="(Trans)glycosidases"/>
    <property type="match status" value="1"/>
</dbReference>
<dbReference type="InterPro" id="IPR031728">
    <property type="entry name" value="GlcAase_C"/>
</dbReference>
<protein>
    <recommendedName>
        <fullName evidence="2">Beta-glucuronidase C-terminal domain-containing protein</fullName>
    </recommendedName>
</protein>
<evidence type="ECO:0000259" key="2">
    <source>
        <dbReference type="Pfam" id="PF16862"/>
    </source>
</evidence>
<dbReference type="Gene3D" id="3.20.20.80">
    <property type="entry name" value="Glycosidases"/>
    <property type="match status" value="1"/>
</dbReference>
<dbReference type="InterPro" id="IPR017853">
    <property type="entry name" value="GH"/>
</dbReference>
<evidence type="ECO:0000256" key="1">
    <source>
        <dbReference type="SAM" id="SignalP"/>
    </source>
</evidence>
<keyword evidence="1" id="KW-0732">Signal</keyword>
<feature type="signal peptide" evidence="1">
    <location>
        <begin position="1"/>
        <end position="18"/>
    </location>
</feature>
<organism evidence="3 4">
    <name type="scientific">Diaporthe vaccinii</name>
    <dbReference type="NCBI Taxonomy" id="105482"/>
    <lineage>
        <taxon>Eukaryota</taxon>
        <taxon>Fungi</taxon>
        <taxon>Dikarya</taxon>
        <taxon>Ascomycota</taxon>
        <taxon>Pezizomycotina</taxon>
        <taxon>Sordariomycetes</taxon>
        <taxon>Sordariomycetidae</taxon>
        <taxon>Diaporthales</taxon>
        <taxon>Diaporthaceae</taxon>
        <taxon>Diaporthe</taxon>
        <taxon>Diaporthe eres species complex</taxon>
    </lineage>
</organism>
<dbReference type="PANTHER" id="PTHR36183:SF2">
    <property type="entry name" value="BETA-GLUCURONIDASE C-TERMINAL DOMAIN-CONTAINING PROTEIN"/>
    <property type="match status" value="1"/>
</dbReference>
<evidence type="ECO:0000313" key="4">
    <source>
        <dbReference type="Proteomes" id="UP001600888"/>
    </source>
</evidence>
<reference evidence="3 4" key="1">
    <citation type="submission" date="2024-03" db="EMBL/GenBank/DDBJ databases">
        <title>A high-quality draft genome sequence of Diaporthe vaccinii, a causative agent of upright dieback and viscid rot disease in cranberry plants.</title>
        <authorList>
            <person name="Sarrasin M."/>
            <person name="Lang B.F."/>
            <person name="Burger G."/>
        </authorList>
    </citation>
    <scope>NUCLEOTIDE SEQUENCE [LARGE SCALE GENOMIC DNA]</scope>
    <source>
        <strain evidence="3 4">IS7</strain>
    </source>
</reference>
<dbReference type="PANTHER" id="PTHR36183">
    <property type="entry name" value="BETA-GLUCURONIDASE"/>
    <property type="match status" value="1"/>
</dbReference>
<sequence>MERLCLLALTSLTFGALASDLQRRQEGTENVQLEVPNSAPEGRQIVDASFQSYSIEFSYMLDFAGNASHPNSYSHQMIQNLGDIAGSYPIVRAGGTTQNRATYLANQTEALIARYSTPGADQPASLTVGPAWFESFQQFPKGTRYIYGLNFYDGEEGKAQTALQAGAAYRGIGKDLYAFEIGNEVNGWPGGSRRPANYTTKSYVDQWTEYADAVGKDALGEDDAELQPLFQGCAFTAPRDIEPGNNSVWNVQSVLQLGMAESGRLKTVADHDYMGANCEGAKVPTIKDNILNHHRMTSLMWYHEVLGNFSASQGVPYVLGETNSISCQGTHLVSDVFASALWAVDYVLYVASLQVSRLYFHMGTAYRYSPWQPIPVNGTAPFAKPLYYGNLLTASALSGGNKQVQVLLNETSLTAYAVFDAGSNESPAARQPTLTSLVALNLNIYNSTFTTPRPYTNFDFTIPTGVSNGSSDIQVHRLTAPGVETASNVTFAGQHVDNNSGEITGEKTVEEVEDLGDSKIRVKVGDGEAVLITF</sequence>
<dbReference type="InterPro" id="IPR013780">
    <property type="entry name" value="Glyco_hydro_b"/>
</dbReference>
<dbReference type="EMBL" id="JBAWTH010000070">
    <property type="protein sequence ID" value="KAL2280073.1"/>
    <property type="molecule type" value="Genomic_DNA"/>
</dbReference>
<dbReference type="InterPro" id="IPR052974">
    <property type="entry name" value="GH79_Enzymes"/>
</dbReference>
<name>A0ABR4ECA5_9PEZI</name>
<evidence type="ECO:0000313" key="3">
    <source>
        <dbReference type="EMBL" id="KAL2280073.1"/>
    </source>
</evidence>
<dbReference type="Pfam" id="PF16862">
    <property type="entry name" value="Glyco_hydro_79C"/>
    <property type="match status" value="1"/>
</dbReference>
<comment type="caution">
    <text evidence="3">The sequence shown here is derived from an EMBL/GenBank/DDBJ whole genome shotgun (WGS) entry which is preliminary data.</text>
</comment>
<accession>A0ABR4ECA5</accession>
<feature type="chain" id="PRO_5045248766" description="Beta-glucuronidase C-terminal domain-containing protein" evidence="1">
    <location>
        <begin position="19"/>
        <end position="534"/>
    </location>
</feature>
<gene>
    <name evidence="3" type="ORF">FJTKL_13016</name>
</gene>
<dbReference type="Proteomes" id="UP001600888">
    <property type="component" value="Unassembled WGS sequence"/>
</dbReference>
<feature type="domain" description="Beta-glucuronidase C-terminal" evidence="2">
    <location>
        <begin position="432"/>
        <end position="531"/>
    </location>
</feature>
<proteinExistence type="predicted"/>